<evidence type="ECO:0000256" key="2">
    <source>
        <dbReference type="SAM" id="Phobius"/>
    </source>
</evidence>
<proteinExistence type="predicted"/>
<dbReference type="Proteomes" id="UP001139384">
    <property type="component" value="Unassembled WGS sequence"/>
</dbReference>
<keyword evidence="2" id="KW-0472">Membrane</keyword>
<evidence type="ECO:0000313" key="4">
    <source>
        <dbReference type="Proteomes" id="UP001139384"/>
    </source>
</evidence>
<evidence type="ECO:0000313" key="3">
    <source>
        <dbReference type="EMBL" id="MCF1598733.1"/>
    </source>
</evidence>
<evidence type="ECO:0000256" key="1">
    <source>
        <dbReference type="SAM" id="MobiDB-lite"/>
    </source>
</evidence>
<organism evidence="3 4">
    <name type="scientific">Streptomyces muensis</name>
    <dbReference type="NCBI Taxonomy" id="1077944"/>
    <lineage>
        <taxon>Bacteria</taxon>
        <taxon>Bacillati</taxon>
        <taxon>Actinomycetota</taxon>
        <taxon>Actinomycetes</taxon>
        <taxon>Kitasatosporales</taxon>
        <taxon>Streptomycetaceae</taxon>
        <taxon>Streptomyces</taxon>
    </lineage>
</organism>
<dbReference type="EMBL" id="JAKEIP010000236">
    <property type="protein sequence ID" value="MCF1598733.1"/>
    <property type="molecule type" value="Genomic_DNA"/>
</dbReference>
<gene>
    <name evidence="3" type="ORF">L0P92_35070</name>
</gene>
<comment type="caution">
    <text evidence="3">The sequence shown here is derived from an EMBL/GenBank/DDBJ whole genome shotgun (WGS) entry which is preliminary data.</text>
</comment>
<feature type="compositionally biased region" description="Basic and acidic residues" evidence="1">
    <location>
        <begin position="63"/>
        <end position="104"/>
    </location>
</feature>
<keyword evidence="2" id="KW-1133">Transmembrane helix</keyword>
<feature type="non-terminal residue" evidence="3">
    <location>
        <position position="111"/>
    </location>
</feature>
<keyword evidence="2" id="KW-0812">Transmembrane</keyword>
<sequence>MRRYGPAVLLLLTGAAILRISLFSELYLRYVQATLRPYLVVSGCVLVGLGVLAAVVGRGPGPGRERERERPEDAGHEQDGEHGHDGEREHDEGHGHDEEHDHSHSHSHSPR</sequence>
<reference evidence="3" key="1">
    <citation type="submission" date="2022-01" db="EMBL/GenBank/DDBJ databases">
        <title>Draft Genome Sequences of Seven Type Strains of the Genus Streptomyces.</title>
        <authorList>
            <person name="Aziz S."/>
            <person name="Coretto E."/>
            <person name="Chronakova A."/>
            <person name="Sproer C."/>
            <person name="Huber K."/>
            <person name="Nouioui I."/>
            <person name="Gross H."/>
        </authorList>
    </citation>
    <scope>NUCLEOTIDE SEQUENCE</scope>
    <source>
        <strain evidence="3">DSM 103493</strain>
    </source>
</reference>
<protein>
    <submittedName>
        <fullName evidence="3">Uncharacterized protein</fullName>
    </submittedName>
</protein>
<name>A0A9X1Q4Y0_STRM4</name>
<accession>A0A9X1Q4Y0</accession>
<dbReference type="AlphaFoldDB" id="A0A9X1Q4Y0"/>
<feature type="region of interest" description="Disordered" evidence="1">
    <location>
        <begin position="56"/>
        <end position="111"/>
    </location>
</feature>
<feature type="transmembrane region" description="Helical" evidence="2">
    <location>
        <begin position="39"/>
        <end position="57"/>
    </location>
</feature>
<keyword evidence="4" id="KW-1185">Reference proteome</keyword>